<dbReference type="PANTHER" id="PTHR35526:SF3">
    <property type="entry name" value="ANTI-SIGMA-F FACTOR RSBW"/>
    <property type="match status" value="1"/>
</dbReference>
<name>A0A917RLK8_9ACTN</name>
<reference evidence="4" key="2">
    <citation type="submission" date="2020-09" db="EMBL/GenBank/DDBJ databases">
        <authorList>
            <person name="Sun Q."/>
            <person name="Ohkuma M."/>
        </authorList>
    </citation>
    <scope>NUCLEOTIDE SEQUENCE</scope>
    <source>
        <strain evidence="4">JCM 13064</strain>
    </source>
</reference>
<dbReference type="PANTHER" id="PTHR35526">
    <property type="entry name" value="ANTI-SIGMA-F FACTOR RSBW-RELATED"/>
    <property type="match status" value="1"/>
</dbReference>
<dbReference type="EMBL" id="BMNT01000046">
    <property type="protein sequence ID" value="GGL13284.1"/>
    <property type="molecule type" value="Genomic_DNA"/>
</dbReference>
<dbReference type="Gene3D" id="3.30.565.10">
    <property type="entry name" value="Histidine kinase-like ATPase, C-terminal domain"/>
    <property type="match status" value="1"/>
</dbReference>
<dbReference type="CDD" id="cd16936">
    <property type="entry name" value="HATPase_RsbW-like"/>
    <property type="match status" value="1"/>
</dbReference>
<reference evidence="4" key="1">
    <citation type="journal article" date="2014" name="Int. J. Syst. Evol. Microbiol.">
        <title>Complete genome sequence of Corynebacterium casei LMG S-19264T (=DSM 44701T), isolated from a smear-ripened cheese.</title>
        <authorList>
            <consortium name="US DOE Joint Genome Institute (JGI-PGF)"/>
            <person name="Walter F."/>
            <person name="Albersmeier A."/>
            <person name="Kalinowski J."/>
            <person name="Ruckert C."/>
        </authorList>
    </citation>
    <scope>NUCLEOTIDE SEQUENCE</scope>
    <source>
        <strain evidence="4">JCM 13064</strain>
    </source>
</reference>
<keyword evidence="1" id="KW-0723">Serine/threonine-protein kinase</keyword>
<evidence type="ECO:0000256" key="2">
    <source>
        <dbReference type="SAM" id="MobiDB-lite"/>
    </source>
</evidence>
<comment type="caution">
    <text evidence="4">The sequence shown here is derived from an EMBL/GenBank/DDBJ whole genome shotgun (WGS) entry which is preliminary data.</text>
</comment>
<evidence type="ECO:0000313" key="4">
    <source>
        <dbReference type="EMBL" id="GGL13284.1"/>
    </source>
</evidence>
<organism evidence="4 5">
    <name type="scientific">Sphaerisporangium melleum</name>
    <dbReference type="NCBI Taxonomy" id="321316"/>
    <lineage>
        <taxon>Bacteria</taxon>
        <taxon>Bacillati</taxon>
        <taxon>Actinomycetota</taxon>
        <taxon>Actinomycetes</taxon>
        <taxon>Streptosporangiales</taxon>
        <taxon>Streptosporangiaceae</taxon>
        <taxon>Sphaerisporangium</taxon>
    </lineage>
</organism>
<gene>
    <name evidence="4" type="ORF">GCM10007964_64240</name>
</gene>
<proteinExistence type="predicted"/>
<sequence length="226" mass="24703">MEPTWAVWYGVGSRRFYAAATWPVPWPLLVQAVTVGELREVMREAEQCLIYESPAKCPTGRVSGRADSFPEARPGPSMIDGVPMPEMRDGGLRTVCWDVPHDLSVIGKMRGMVREVLGAWDLAELTDDVVLAVAELLANAVGHGAPPIRLSLWLSGGDFCVRVTDHGPEQPRYLELDLEAVHGRGLAIVAALATDTGVTSLPDGLGKTIWARWRLPDHHSRSPVPR</sequence>
<dbReference type="InterPro" id="IPR050267">
    <property type="entry name" value="Anti-sigma-factor_SerPK"/>
</dbReference>
<dbReference type="InterPro" id="IPR036890">
    <property type="entry name" value="HATPase_C_sf"/>
</dbReference>
<dbReference type="GO" id="GO:0004674">
    <property type="term" value="F:protein serine/threonine kinase activity"/>
    <property type="evidence" value="ECO:0007669"/>
    <property type="project" value="UniProtKB-KW"/>
</dbReference>
<dbReference type="SUPFAM" id="SSF55874">
    <property type="entry name" value="ATPase domain of HSP90 chaperone/DNA topoisomerase II/histidine kinase"/>
    <property type="match status" value="1"/>
</dbReference>
<feature type="region of interest" description="Disordered" evidence="2">
    <location>
        <begin position="62"/>
        <end position="81"/>
    </location>
</feature>
<keyword evidence="1" id="KW-0418">Kinase</keyword>
<keyword evidence="5" id="KW-1185">Reference proteome</keyword>
<evidence type="ECO:0000313" key="5">
    <source>
        <dbReference type="Proteomes" id="UP000645217"/>
    </source>
</evidence>
<evidence type="ECO:0000256" key="1">
    <source>
        <dbReference type="ARBA" id="ARBA00022527"/>
    </source>
</evidence>
<evidence type="ECO:0000259" key="3">
    <source>
        <dbReference type="Pfam" id="PF13581"/>
    </source>
</evidence>
<protein>
    <recommendedName>
        <fullName evidence="3">Histidine kinase/HSP90-like ATPase domain-containing protein</fullName>
    </recommendedName>
</protein>
<keyword evidence="1" id="KW-0808">Transferase</keyword>
<dbReference type="AlphaFoldDB" id="A0A917RLK8"/>
<dbReference type="RefSeq" id="WP_189166830.1">
    <property type="nucleotide sequence ID" value="NZ_BOOT01000058.1"/>
</dbReference>
<feature type="domain" description="Histidine kinase/HSP90-like ATPase" evidence="3">
    <location>
        <begin position="101"/>
        <end position="213"/>
    </location>
</feature>
<accession>A0A917RLK8</accession>
<dbReference type="Pfam" id="PF13581">
    <property type="entry name" value="HATPase_c_2"/>
    <property type="match status" value="1"/>
</dbReference>
<dbReference type="Proteomes" id="UP000645217">
    <property type="component" value="Unassembled WGS sequence"/>
</dbReference>
<dbReference type="InterPro" id="IPR003594">
    <property type="entry name" value="HATPase_dom"/>
</dbReference>